<feature type="domain" description="Myb/SANT-like DNA-binding" evidence="1">
    <location>
        <begin position="23"/>
        <end position="112"/>
    </location>
</feature>
<protein>
    <recommendedName>
        <fullName evidence="1">Myb/SANT-like DNA-binding domain-containing protein</fullName>
    </recommendedName>
</protein>
<evidence type="ECO:0000313" key="3">
    <source>
        <dbReference type="Proteomes" id="UP001059041"/>
    </source>
</evidence>
<dbReference type="Pfam" id="PF13837">
    <property type="entry name" value="Myb_DNA-bind_4"/>
    <property type="match status" value="1"/>
</dbReference>
<name>A0A9W7WDD0_TRIRA</name>
<proteinExistence type="predicted"/>
<gene>
    <name evidence="2" type="ORF">IRJ41_007376</name>
</gene>
<evidence type="ECO:0000313" key="2">
    <source>
        <dbReference type="EMBL" id="KAI7795045.1"/>
    </source>
</evidence>
<dbReference type="PANTHER" id="PTHR47595">
    <property type="entry name" value="HEAT SHOCK 70 KDA PROTEIN 14"/>
    <property type="match status" value="1"/>
</dbReference>
<sequence length="230" mass="26208">MGRKDVMMYNAPVIKVEMACWKQNWSATETTLLHFVKEQKIVERLDGCKSRNNELFKQVFEKLQEAGINRSVEQIKNRWKALKSGYYKAKSHNNKIGESPANFLFYNIMDEIMGERPLVTVAAHAVDVGFQVPEEDSLDGSASVTEDASGKKSSSGYAKLMQVWSAEQKSFLDRIEQHQERNQQRDEMLLSSLNSNTWVRFTIGQCTTPIVAQMAAEAVDLTIAYTTWVR</sequence>
<dbReference type="PANTHER" id="PTHR47595:SF1">
    <property type="entry name" value="MYB_SANT-LIKE DNA-BINDING DOMAIN-CONTAINING PROTEIN"/>
    <property type="match status" value="1"/>
</dbReference>
<evidence type="ECO:0000259" key="1">
    <source>
        <dbReference type="Pfam" id="PF13837"/>
    </source>
</evidence>
<accession>A0A9W7WDD0</accession>
<dbReference type="InterPro" id="IPR044822">
    <property type="entry name" value="Myb_DNA-bind_4"/>
</dbReference>
<organism evidence="2 3">
    <name type="scientific">Triplophysa rosa</name>
    <name type="common">Cave loach</name>
    <dbReference type="NCBI Taxonomy" id="992332"/>
    <lineage>
        <taxon>Eukaryota</taxon>
        <taxon>Metazoa</taxon>
        <taxon>Chordata</taxon>
        <taxon>Craniata</taxon>
        <taxon>Vertebrata</taxon>
        <taxon>Euteleostomi</taxon>
        <taxon>Actinopterygii</taxon>
        <taxon>Neopterygii</taxon>
        <taxon>Teleostei</taxon>
        <taxon>Ostariophysi</taxon>
        <taxon>Cypriniformes</taxon>
        <taxon>Nemacheilidae</taxon>
        <taxon>Triplophysa</taxon>
    </lineage>
</organism>
<dbReference type="Gene3D" id="1.10.10.60">
    <property type="entry name" value="Homeodomain-like"/>
    <property type="match status" value="1"/>
</dbReference>
<reference evidence="2" key="1">
    <citation type="submission" date="2021-02" db="EMBL/GenBank/DDBJ databases">
        <title>Comparative genomics reveals that relaxation of natural selection precedes convergent phenotypic evolution of cavefish.</title>
        <authorList>
            <person name="Peng Z."/>
        </authorList>
    </citation>
    <scope>NUCLEOTIDE SEQUENCE</scope>
    <source>
        <tissue evidence="2">Muscle</tissue>
    </source>
</reference>
<dbReference type="EMBL" id="JAFHDT010000020">
    <property type="protein sequence ID" value="KAI7795045.1"/>
    <property type="molecule type" value="Genomic_DNA"/>
</dbReference>
<dbReference type="AlphaFoldDB" id="A0A9W7WDD0"/>
<keyword evidence="3" id="KW-1185">Reference proteome</keyword>
<dbReference type="Proteomes" id="UP001059041">
    <property type="component" value="Linkage Group LG20"/>
</dbReference>
<comment type="caution">
    <text evidence="2">The sequence shown here is derived from an EMBL/GenBank/DDBJ whole genome shotgun (WGS) entry which is preliminary data.</text>
</comment>